<protein>
    <submittedName>
        <fullName evidence="3">Spore coat U domain-containing protein</fullName>
    </submittedName>
</protein>
<evidence type="ECO:0000259" key="2">
    <source>
        <dbReference type="Pfam" id="PF05229"/>
    </source>
</evidence>
<gene>
    <name evidence="3" type="ORF">QC821_01725</name>
</gene>
<comment type="caution">
    <text evidence="3">The sequence shown here is derived from an EMBL/GenBank/DDBJ whole genome shotgun (WGS) entry which is preliminary data.</text>
</comment>
<dbReference type="PANTHER" id="PTHR37089:SF3">
    <property type="entry name" value="EXPORTED PROTEIN"/>
    <property type="match status" value="1"/>
</dbReference>
<dbReference type="RefSeq" id="WP_309716143.1">
    <property type="nucleotide sequence ID" value="NZ_JARWAM010000001.1"/>
</dbReference>
<dbReference type="InterPro" id="IPR053167">
    <property type="entry name" value="Spore_coat_component"/>
</dbReference>
<accession>A0ABU1HBG8</accession>
<keyword evidence="1" id="KW-0732">Signal</keyword>
<feature type="chain" id="PRO_5046235275" evidence="1">
    <location>
        <begin position="41"/>
        <end position="159"/>
    </location>
</feature>
<dbReference type="PANTHER" id="PTHR37089">
    <property type="entry name" value="PROTEIN U-RELATED"/>
    <property type="match status" value="1"/>
</dbReference>
<dbReference type="EMBL" id="JARWAM010000001">
    <property type="protein sequence ID" value="MDR5903990.1"/>
    <property type="molecule type" value="Genomic_DNA"/>
</dbReference>
<name>A0ABU1HBG8_9GAMM</name>
<dbReference type="SMART" id="SM00972">
    <property type="entry name" value="SCPU"/>
    <property type="match status" value="1"/>
</dbReference>
<dbReference type="Proteomes" id="UP001251374">
    <property type="component" value="Unassembled WGS sequence"/>
</dbReference>
<evidence type="ECO:0000313" key="4">
    <source>
        <dbReference type="Proteomes" id="UP001251374"/>
    </source>
</evidence>
<reference evidence="3 4" key="1">
    <citation type="submission" date="2023-04" db="EMBL/GenBank/DDBJ databases">
        <title>A long-awaited taxogenomic arrangement of the family Halomonadaceae.</title>
        <authorList>
            <person name="De La Haba R."/>
            <person name="Chuvochina M."/>
            <person name="Wittouck S."/>
            <person name="Arahal D.R."/>
            <person name="Sanchez-Porro C."/>
            <person name="Hugenholtz P."/>
            <person name="Ventosa A."/>
        </authorList>
    </citation>
    <scope>NUCLEOTIDE SEQUENCE [LARGE SCALE GENOMIC DNA]</scope>
    <source>
        <strain evidence="3 4">DSM 26770</strain>
    </source>
</reference>
<proteinExistence type="predicted"/>
<dbReference type="InterPro" id="IPR007893">
    <property type="entry name" value="Spore_coat_U/FanG"/>
</dbReference>
<sequence>MNAVPFSCTWASSGCRAARHPLLRWLAAAALALAAGAAQAECSVSASGLGFAEYDVFSATPSDSSATITVSCSEATSYSLALHSANGSPQQPLLGSSSDTLAYRLHQDAARTLVWGEGAFALNGSTEGTQEHTLYGRIPEGQNVRVDSYTDLLTVTLEF</sequence>
<feature type="signal peptide" evidence="1">
    <location>
        <begin position="1"/>
        <end position="40"/>
    </location>
</feature>
<keyword evidence="4" id="KW-1185">Reference proteome</keyword>
<dbReference type="Pfam" id="PF05229">
    <property type="entry name" value="SCPU"/>
    <property type="match status" value="1"/>
</dbReference>
<evidence type="ECO:0000313" key="3">
    <source>
        <dbReference type="EMBL" id="MDR5903990.1"/>
    </source>
</evidence>
<organism evidence="3 4">
    <name type="scientific">Franzmannia qiaohouensis</name>
    <dbReference type="NCBI Taxonomy" id="1329370"/>
    <lineage>
        <taxon>Bacteria</taxon>
        <taxon>Pseudomonadati</taxon>
        <taxon>Pseudomonadota</taxon>
        <taxon>Gammaproteobacteria</taxon>
        <taxon>Oceanospirillales</taxon>
        <taxon>Halomonadaceae</taxon>
        <taxon>Franzmannia</taxon>
    </lineage>
</organism>
<feature type="domain" description="Spore coat protein U/FanG" evidence="2">
    <location>
        <begin position="34"/>
        <end position="156"/>
    </location>
</feature>
<evidence type="ECO:0000256" key="1">
    <source>
        <dbReference type="SAM" id="SignalP"/>
    </source>
</evidence>